<dbReference type="SUPFAM" id="SSF82109">
    <property type="entry name" value="MIR domain"/>
    <property type="match status" value="1"/>
</dbReference>
<comment type="catalytic activity">
    <reaction evidence="12 14">
        <text>a di-trans,poly-cis-dolichyl beta-D-mannosyl phosphate + L-threonyl-[protein] = 3-O-(alpha-D-mannosyl)-L-threonyl-[protein] + a di-trans,poly-cis-dolichyl phosphate + H(+)</text>
        <dbReference type="Rhea" id="RHEA:53396"/>
        <dbReference type="Rhea" id="RHEA-COMP:11060"/>
        <dbReference type="Rhea" id="RHEA-COMP:13547"/>
        <dbReference type="Rhea" id="RHEA-COMP:19498"/>
        <dbReference type="Rhea" id="RHEA-COMP:19501"/>
        <dbReference type="ChEBI" id="CHEBI:15378"/>
        <dbReference type="ChEBI" id="CHEBI:30013"/>
        <dbReference type="ChEBI" id="CHEBI:57683"/>
        <dbReference type="ChEBI" id="CHEBI:58211"/>
        <dbReference type="ChEBI" id="CHEBI:137323"/>
        <dbReference type="EC" id="2.4.1.109"/>
    </reaction>
</comment>
<evidence type="ECO:0000256" key="8">
    <source>
        <dbReference type="ARBA" id="ARBA00022737"/>
    </source>
</evidence>
<dbReference type="InterPro" id="IPR027005">
    <property type="entry name" value="PMT-like"/>
</dbReference>
<dbReference type="GO" id="GO:0004169">
    <property type="term" value="F:dolichyl-phosphate-mannose-protein mannosyltransferase activity"/>
    <property type="evidence" value="ECO:0007669"/>
    <property type="project" value="UniProtKB-UniRule"/>
</dbReference>
<dbReference type="PANTHER" id="PTHR10050">
    <property type="entry name" value="DOLICHYL-PHOSPHATE-MANNOSE--PROTEIN MANNOSYLTRANSFERASE"/>
    <property type="match status" value="1"/>
</dbReference>
<feature type="transmembrane region" description="Helical" evidence="14">
    <location>
        <begin position="668"/>
        <end position="687"/>
    </location>
</feature>
<feature type="transmembrane region" description="Helical" evidence="14">
    <location>
        <begin position="643"/>
        <end position="662"/>
    </location>
</feature>
<evidence type="ECO:0000256" key="9">
    <source>
        <dbReference type="ARBA" id="ARBA00022824"/>
    </source>
</evidence>
<dbReference type="EC" id="2.4.1.109" evidence="4 14"/>
<comment type="subcellular location">
    <subcellularLocation>
        <location evidence="1 14">Endoplasmic reticulum membrane</location>
        <topology evidence="1 14">Multi-pass membrane protein</topology>
    </subcellularLocation>
</comment>
<evidence type="ECO:0000256" key="14">
    <source>
        <dbReference type="RuleBase" id="RU367007"/>
    </source>
</evidence>
<dbReference type="SMART" id="SM00472">
    <property type="entry name" value="MIR"/>
    <property type="match status" value="3"/>
</dbReference>
<dbReference type="AlphaFoldDB" id="A0A376B8I5"/>
<keyword evidence="11 14" id="KW-0472">Membrane</keyword>
<feature type="domain" description="MIR" evidence="15">
    <location>
        <begin position="328"/>
        <end position="382"/>
    </location>
</feature>
<feature type="transmembrane region" description="Helical" evidence="14">
    <location>
        <begin position="163"/>
        <end position="181"/>
    </location>
</feature>
<dbReference type="InterPro" id="IPR016093">
    <property type="entry name" value="MIR_motif"/>
</dbReference>
<dbReference type="EMBL" id="UFAJ01000524">
    <property type="protein sequence ID" value="SSD60986.1"/>
    <property type="molecule type" value="Genomic_DNA"/>
</dbReference>
<evidence type="ECO:0000256" key="6">
    <source>
        <dbReference type="ARBA" id="ARBA00022679"/>
    </source>
</evidence>
<evidence type="ECO:0000313" key="17">
    <source>
        <dbReference type="Proteomes" id="UP000262825"/>
    </source>
</evidence>
<evidence type="ECO:0000256" key="11">
    <source>
        <dbReference type="ARBA" id="ARBA00023136"/>
    </source>
</evidence>
<dbReference type="InterPro" id="IPR036300">
    <property type="entry name" value="MIR_dom_sf"/>
</dbReference>
<feature type="transmembrane region" description="Helical" evidence="14">
    <location>
        <begin position="220"/>
        <end position="253"/>
    </location>
</feature>
<dbReference type="Gene3D" id="2.80.10.50">
    <property type="match status" value="1"/>
</dbReference>
<comment type="catalytic activity">
    <reaction evidence="13 14">
        <text>a di-trans,poly-cis-dolichyl beta-D-mannosyl phosphate + L-seryl-[protein] = 3-O-(alpha-D-mannosyl)-L-seryl-[protein] + a di-trans,poly-cis-dolichyl phosphate + H(+)</text>
        <dbReference type="Rhea" id="RHEA:17377"/>
        <dbReference type="Rhea" id="RHEA-COMP:9863"/>
        <dbReference type="Rhea" id="RHEA-COMP:13546"/>
        <dbReference type="Rhea" id="RHEA-COMP:19498"/>
        <dbReference type="Rhea" id="RHEA-COMP:19501"/>
        <dbReference type="ChEBI" id="CHEBI:15378"/>
        <dbReference type="ChEBI" id="CHEBI:29999"/>
        <dbReference type="ChEBI" id="CHEBI:57683"/>
        <dbReference type="ChEBI" id="CHEBI:58211"/>
        <dbReference type="ChEBI" id="CHEBI:137321"/>
        <dbReference type="EC" id="2.4.1.109"/>
    </reaction>
</comment>
<keyword evidence="8" id="KW-0677">Repeat</keyword>
<evidence type="ECO:0000256" key="12">
    <source>
        <dbReference type="ARBA" id="ARBA00045085"/>
    </source>
</evidence>
<dbReference type="PANTHER" id="PTHR10050:SF52">
    <property type="entry name" value="DOLICHYL-PHOSPHATE-MANNOSE--PROTEIN MANNOSYLTRANSFERASE 6"/>
    <property type="match status" value="1"/>
</dbReference>
<comment type="function">
    <text evidence="14">Transfers mannose from Dol-P-mannose to Ser or Thr residues on proteins.</text>
</comment>
<dbReference type="OrthoDB" id="292747at2759"/>
<evidence type="ECO:0000256" key="7">
    <source>
        <dbReference type="ARBA" id="ARBA00022692"/>
    </source>
</evidence>
<evidence type="ECO:0000256" key="2">
    <source>
        <dbReference type="ARBA" id="ARBA00004922"/>
    </source>
</evidence>
<feature type="domain" description="MIR" evidence="15">
    <location>
        <begin position="462"/>
        <end position="520"/>
    </location>
</feature>
<comment type="pathway">
    <text evidence="2 14">Protein modification; protein glycosylation.</text>
</comment>
<keyword evidence="10 14" id="KW-1133">Transmembrane helix</keyword>
<sequence length="738" mass="85689">MCSTEKKDPFKDEQKNIKEETLYINEEEKRDEIPENRSVKRNVLIKIRDIVAPLLITFLSFYLRFDGIAKSRKVVWDEAHFGKFGAHYIKHDFYHDVHPPLGKMLIGLSEYLAGFNNTEFNFESGAVYPDDVDFKTMRQFNAVFGALCAPVAYFTAKELNFNSIFTVYLISLMVCCELTYVCLSKFILLDSILLFFTFTTYHCMVKLYKLRKEQLTKKWWLWLFLTGINIGCVCSVKWVGLFVTASVGVYTVWELFQHHCDSTLTWKKYSRHWLLRIINLIVIPFLVYLFCFRVHFTLLYKSGEGDGVTNSLFQANLQGSKIDVTNTPRDVYFGSKVTIRSHGLSPSLLHSHIQTYPKGSNQHQVTGYGHMDSNNDWIIKYPRSEHGEENYGPVYDGSLIRLSHVNMGCNLHSHEIPSHVSKGNFEVSGYGSEIVGDKKDDWVVEIVKQLKPGDADYPEEDPNVLHPISTYFRLRHKQLGCYLTTTGLTYPNWGFNQNEIVCKDSWMKKDKSTWWNIEYHTNEKLPAPEKPYVVPKSSFWEDFVLINYAMASSNNALVPDYDKYDNLASDAWEWPTLHIGLRLCGWSSIDIRYYLLGSPFNTWLSTLSLVILVNIFIVSYLLWKRQVLRVGQETTSDFFIKGIMPFISWAFHYLPFVIMARVTYVHHYLPALYFAMLVFVYVVDLSLGKLNKFIRVPLYLLLLCGCLYTYLYFAPFAQGMEGNPSAYAYLKWLPGWKI</sequence>
<dbReference type="Proteomes" id="UP000262825">
    <property type="component" value="Unassembled WGS sequence"/>
</dbReference>
<dbReference type="CDD" id="cd23284">
    <property type="entry name" value="beta-trefoil_MIR_PMT2-like"/>
    <property type="match status" value="1"/>
</dbReference>
<evidence type="ECO:0000256" key="13">
    <source>
        <dbReference type="ARBA" id="ARBA00045102"/>
    </source>
</evidence>
<evidence type="ECO:0000256" key="5">
    <source>
        <dbReference type="ARBA" id="ARBA00022676"/>
    </source>
</evidence>
<proteinExistence type="inferred from homology"/>
<dbReference type="Pfam" id="PF16192">
    <property type="entry name" value="PMT_4TMC"/>
    <property type="match status" value="1"/>
</dbReference>
<dbReference type="VEuPathDB" id="FungiDB:SCODWIG_02747"/>
<feature type="transmembrane region" description="Helical" evidence="14">
    <location>
        <begin position="273"/>
        <end position="292"/>
    </location>
</feature>
<accession>A0A376B8I5</accession>
<name>A0A376B8I5_9ASCO</name>
<keyword evidence="5 14" id="KW-0328">Glycosyltransferase</keyword>
<dbReference type="PROSITE" id="PS50919">
    <property type="entry name" value="MIR"/>
    <property type="match status" value="3"/>
</dbReference>
<protein>
    <recommendedName>
        <fullName evidence="4 14">Dolichyl-phosphate-mannose--protein mannosyltransferase</fullName>
        <ecNumber evidence="4 14">2.4.1.109</ecNumber>
    </recommendedName>
</protein>
<comment type="similarity">
    <text evidence="3 14">Belongs to the glycosyltransferase 39 family.</text>
</comment>
<keyword evidence="7 14" id="KW-0812">Transmembrane</keyword>
<keyword evidence="9 14" id="KW-0256">Endoplasmic reticulum</keyword>
<keyword evidence="6 14" id="KW-0808">Transferase</keyword>
<dbReference type="Pfam" id="PF02815">
    <property type="entry name" value="MIR"/>
    <property type="match status" value="1"/>
</dbReference>
<feature type="domain" description="MIR" evidence="15">
    <location>
        <begin position="391"/>
        <end position="447"/>
    </location>
</feature>
<feature type="transmembrane region" description="Helical" evidence="14">
    <location>
        <begin position="699"/>
        <end position="717"/>
    </location>
</feature>
<keyword evidence="17" id="KW-1185">Reference proteome</keyword>
<dbReference type="UniPathway" id="UPA00378"/>
<feature type="transmembrane region" description="Helical" evidence="14">
    <location>
        <begin position="602"/>
        <end position="623"/>
    </location>
</feature>
<dbReference type="InterPro" id="IPR003342">
    <property type="entry name" value="ArnT-like_N"/>
</dbReference>
<gene>
    <name evidence="16" type="ORF">SCODWIG_02747</name>
</gene>
<organism evidence="16 17">
    <name type="scientific">Saccharomycodes ludwigii</name>
    <dbReference type="NCBI Taxonomy" id="36035"/>
    <lineage>
        <taxon>Eukaryota</taxon>
        <taxon>Fungi</taxon>
        <taxon>Dikarya</taxon>
        <taxon>Ascomycota</taxon>
        <taxon>Saccharomycotina</taxon>
        <taxon>Saccharomycetes</taxon>
        <taxon>Saccharomycodales</taxon>
        <taxon>Saccharomycodaceae</taxon>
        <taxon>Saccharomycodes</taxon>
    </lineage>
</organism>
<evidence type="ECO:0000256" key="3">
    <source>
        <dbReference type="ARBA" id="ARBA00007222"/>
    </source>
</evidence>
<evidence type="ECO:0000259" key="15">
    <source>
        <dbReference type="PROSITE" id="PS50919"/>
    </source>
</evidence>
<evidence type="ECO:0000313" key="16">
    <source>
        <dbReference type="EMBL" id="SSD60986.1"/>
    </source>
</evidence>
<evidence type="ECO:0000256" key="10">
    <source>
        <dbReference type="ARBA" id="ARBA00022989"/>
    </source>
</evidence>
<evidence type="ECO:0000256" key="4">
    <source>
        <dbReference type="ARBA" id="ARBA00012839"/>
    </source>
</evidence>
<dbReference type="GO" id="GO:0005789">
    <property type="term" value="C:endoplasmic reticulum membrane"/>
    <property type="evidence" value="ECO:0007669"/>
    <property type="project" value="UniProtKB-SubCell"/>
</dbReference>
<reference evidence="17" key="1">
    <citation type="submission" date="2018-06" db="EMBL/GenBank/DDBJ databases">
        <authorList>
            <person name="Guldener U."/>
        </authorList>
    </citation>
    <scope>NUCLEOTIDE SEQUENCE [LARGE SCALE GENOMIC DNA]</scope>
    <source>
        <strain evidence="17">UTAD17</strain>
    </source>
</reference>
<dbReference type="Pfam" id="PF02366">
    <property type="entry name" value="PMT"/>
    <property type="match status" value="1"/>
</dbReference>
<dbReference type="InterPro" id="IPR032421">
    <property type="entry name" value="PMT_4TMC"/>
</dbReference>
<evidence type="ECO:0000256" key="1">
    <source>
        <dbReference type="ARBA" id="ARBA00004477"/>
    </source>
</evidence>
<feature type="transmembrane region" description="Helical" evidence="14">
    <location>
        <begin position="187"/>
        <end position="208"/>
    </location>
</feature>